<accession>A0A6J6CKJ9</accession>
<dbReference type="SUPFAM" id="SSF51735">
    <property type="entry name" value="NAD(P)-binding Rossmann-fold domains"/>
    <property type="match status" value="1"/>
</dbReference>
<dbReference type="InterPro" id="IPR000683">
    <property type="entry name" value="Gfo/Idh/MocA-like_OxRdtase_N"/>
</dbReference>
<evidence type="ECO:0000259" key="2">
    <source>
        <dbReference type="Pfam" id="PF22725"/>
    </source>
</evidence>
<dbReference type="SUPFAM" id="SSF55347">
    <property type="entry name" value="Glyceraldehyde-3-phosphate dehydrogenase-like, C-terminal domain"/>
    <property type="match status" value="1"/>
</dbReference>
<dbReference type="InterPro" id="IPR051450">
    <property type="entry name" value="Gfo/Idh/MocA_Oxidoreductases"/>
</dbReference>
<dbReference type="InterPro" id="IPR036291">
    <property type="entry name" value="NAD(P)-bd_dom_sf"/>
</dbReference>
<feature type="domain" description="GFO/IDH/MocA-like oxidoreductase" evidence="2">
    <location>
        <begin position="150"/>
        <end position="239"/>
    </location>
</feature>
<name>A0A6J6CKJ9_9ZZZZ</name>
<reference evidence="3" key="1">
    <citation type="submission" date="2020-05" db="EMBL/GenBank/DDBJ databases">
        <authorList>
            <person name="Chiriac C."/>
            <person name="Salcher M."/>
            <person name="Ghai R."/>
            <person name="Kavagutti S V."/>
        </authorList>
    </citation>
    <scope>NUCLEOTIDE SEQUENCE</scope>
</reference>
<dbReference type="PANTHER" id="PTHR43377">
    <property type="entry name" value="BILIVERDIN REDUCTASE A"/>
    <property type="match status" value="1"/>
</dbReference>
<dbReference type="GO" id="GO:0000166">
    <property type="term" value="F:nucleotide binding"/>
    <property type="evidence" value="ECO:0007669"/>
    <property type="project" value="InterPro"/>
</dbReference>
<dbReference type="PANTHER" id="PTHR43377:SF1">
    <property type="entry name" value="BILIVERDIN REDUCTASE A"/>
    <property type="match status" value="1"/>
</dbReference>
<dbReference type="AlphaFoldDB" id="A0A6J6CKJ9"/>
<evidence type="ECO:0000259" key="1">
    <source>
        <dbReference type="Pfam" id="PF01408"/>
    </source>
</evidence>
<gene>
    <name evidence="3" type="ORF">UFOPK1358_01676</name>
</gene>
<dbReference type="InterPro" id="IPR055170">
    <property type="entry name" value="GFO_IDH_MocA-like_dom"/>
</dbReference>
<dbReference type="EMBL" id="CAEZSF010000206">
    <property type="protein sequence ID" value="CAB4551814.1"/>
    <property type="molecule type" value="Genomic_DNA"/>
</dbReference>
<dbReference type="Pfam" id="PF01408">
    <property type="entry name" value="GFO_IDH_MocA"/>
    <property type="match status" value="1"/>
</dbReference>
<sequence>MAVGKRRSLRRTRKQSIALAGAGYIAVVHALAAESAGAKVTAVASAGGKSARHLAGELDARKVSPEALPAGADYLIVATPPDQHAALAVQGLQAGASVLVEKPLACTLAEADQIVEAAALAAGSGVVLRCAENLLHSPVWAQATARRVGLGLLTHLSLRTLQPPPDWGHFAEPLAAGGVLFDLGPHPLALALGLADEAVVAVSATLVSTREDGADDYATLALRFQSGLIATLEISWVSELTIWEAQASSESGVLRIELIPEVLLEHNGEEVEVPLRHPQSDPTLEQFGYVDQLLDLISQEPEQFGQTAEQAREILEIICAAYSSAGCDGEEVALPFTGDRSLTPIQLWKGTPS</sequence>
<protein>
    <submittedName>
        <fullName evidence="3">Unannotated protein</fullName>
    </submittedName>
</protein>
<feature type="domain" description="Gfo/Idh/MocA-like oxidoreductase N-terminal" evidence="1">
    <location>
        <begin position="17"/>
        <end position="119"/>
    </location>
</feature>
<organism evidence="3">
    <name type="scientific">freshwater metagenome</name>
    <dbReference type="NCBI Taxonomy" id="449393"/>
    <lineage>
        <taxon>unclassified sequences</taxon>
        <taxon>metagenomes</taxon>
        <taxon>ecological metagenomes</taxon>
    </lineage>
</organism>
<evidence type="ECO:0000313" key="3">
    <source>
        <dbReference type="EMBL" id="CAB4551814.1"/>
    </source>
</evidence>
<proteinExistence type="predicted"/>
<dbReference type="Gene3D" id="3.40.50.720">
    <property type="entry name" value="NAD(P)-binding Rossmann-like Domain"/>
    <property type="match status" value="1"/>
</dbReference>
<dbReference type="Pfam" id="PF22725">
    <property type="entry name" value="GFO_IDH_MocA_C3"/>
    <property type="match status" value="1"/>
</dbReference>
<dbReference type="Gene3D" id="3.30.360.10">
    <property type="entry name" value="Dihydrodipicolinate Reductase, domain 2"/>
    <property type="match status" value="1"/>
</dbReference>